<dbReference type="EC" id="7.1.1.-" evidence="12"/>
<comment type="subunit">
    <text evidence="12">NDH-1 is composed of 14 different subunits. Subunits NuoA, H, J, K, L, M, N constitute the membrane sector of the complex.</text>
</comment>
<evidence type="ECO:0000256" key="10">
    <source>
        <dbReference type="ARBA" id="ARBA00023075"/>
    </source>
</evidence>
<protein>
    <recommendedName>
        <fullName evidence="12">NADH-quinone oxidoreductase subunit A</fullName>
        <ecNumber evidence="12">7.1.1.-</ecNumber>
    </recommendedName>
    <alternativeName>
        <fullName evidence="12">NADH dehydrogenase I subunit A</fullName>
    </alternativeName>
    <alternativeName>
        <fullName evidence="12">NDH-1 subunit A</fullName>
    </alternativeName>
    <alternativeName>
        <fullName evidence="12">NUO1</fullName>
    </alternativeName>
</protein>
<dbReference type="AlphaFoldDB" id="A0A0E3V119"/>
<dbReference type="SMR" id="A0A0E3V119"/>
<dbReference type="RefSeq" id="WP_011902892.1">
    <property type="nucleotide sequence ID" value="NZ_CP007501.1"/>
</dbReference>
<keyword evidence="11 12" id="KW-0472">Membrane</keyword>
<feature type="transmembrane region" description="Helical" evidence="12">
    <location>
        <begin position="61"/>
        <end position="84"/>
    </location>
</feature>
<evidence type="ECO:0000256" key="9">
    <source>
        <dbReference type="ARBA" id="ARBA00023027"/>
    </source>
</evidence>
<dbReference type="HAMAP" id="MF_01394">
    <property type="entry name" value="NDH1_NuoA"/>
    <property type="match status" value="1"/>
</dbReference>
<keyword evidence="5 12" id="KW-0812">Transmembrane</keyword>
<keyword evidence="8 12" id="KW-1133">Transmembrane helix</keyword>
<dbReference type="Pfam" id="PF00507">
    <property type="entry name" value="Oxidored_q4"/>
    <property type="match status" value="1"/>
</dbReference>
<accession>A0A0E3V119</accession>
<evidence type="ECO:0000256" key="7">
    <source>
        <dbReference type="ARBA" id="ARBA00022967"/>
    </source>
</evidence>
<dbReference type="GO" id="GO:0050136">
    <property type="term" value="F:NADH dehydrogenase (quinone) (non-electrogenic) activity"/>
    <property type="evidence" value="ECO:0007669"/>
    <property type="project" value="UniProtKB-UniRule"/>
</dbReference>
<dbReference type="GO" id="GO:0048038">
    <property type="term" value="F:quinone binding"/>
    <property type="evidence" value="ECO:0007669"/>
    <property type="project" value="UniProtKB-KW"/>
</dbReference>
<dbReference type="EMBL" id="CP007501">
    <property type="protein sequence ID" value="AKD25088.1"/>
    <property type="molecule type" value="Genomic_DNA"/>
</dbReference>
<organism evidence="14 15">
    <name type="scientific">Polynucleobacter duraquae</name>
    <dbReference type="NCBI Taxonomy" id="1835254"/>
    <lineage>
        <taxon>Bacteria</taxon>
        <taxon>Pseudomonadati</taxon>
        <taxon>Pseudomonadota</taxon>
        <taxon>Betaproteobacteria</taxon>
        <taxon>Burkholderiales</taxon>
        <taxon>Burkholderiaceae</taxon>
        <taxon>Polynucleobacter</taxon>
    </lineage>
</organism>
<dbReference type="GO" id="GO:0005886">
    <property type="term" value="C:plasma membrane"/>
    <property type="evidence" value="ECO:0007669"/>
    <property type="project" value="UniProtKB-SubCell"/>
</dbReference>
<keyword evidence="4 12" id="KW-1003">Cell membrane</keyword>
<evidence type="ECO:0000256" key="3">
    <source>
        <dbReference type="ARBA" id="ARBA00022448"/>
    </source>
</evidence>
<dbReference type="GeneID" id="31481425"/>
<dbReference type="InterPro" id="IPR000440">
    <property type="entry name" value="NADH_UbQ/plastoQ_OxRdtase_su3"/>
</dbReference>
<gene>
    <name evidence="12" type="primary">nuoA</name>
    <name evidence="14" type="ORF">CL55_00007550</name>
</gene>
<keyword evidence="15" id="KW-1185">Reference proteome</keyword>
<keyword evidence="7 12" id="KW-1278">Translocase</keyword>
<reference evidence="14 15" key="1">
    <citation type="submission" date="2014-03" db="EMBL/GenBank/DDBJ databases">
        <title>Genome of Polynucleobacter strain MWH-MoK4.</title>
        <authorList>
            <person name="Hahn M.W."/>
        </authorList>
    </citation>
    <scope>NUCLEOTIDE SEQUENCE [LARGE SCALE GENOMIC DNA]</scope>
    <source>
        <strain evidence="14 15">MWH-MoK4</strain>
    </source>
</reference>
<dbReference type="Gene3D" id="1.20.58.1610">
    <property type="entry name" value="NADH:ubiquinone/plastoquinone oxidoreductase, chain 3"/>
    <property type="match status" value="1"/>
</dbReference>
<comment type="catalytic activity">
    <reaction evidence="12 13">
        <text>a quinone + NADH + 5 H(+)(in) = a quinol + NAD(+) + 4 H(+)(out)</text>
        <dbReference type="Rhea" id="RHEA:57888"/>
        <dbReference type="ChEBI" id="CHEBI:15378"/>
        <dbReference type="ChEBI" id="CHEBI:24646"/>
        <dbReference type="ChEBI" id="CHEBI:57540"/>
        <dbReference type="ChEBI" id="CHEBI:57945"/>
        <dbReference type="ChEBI" id="CHEBI:132124"/>
    </reaction>
</comment>
<evidence type="ECO:0000256" key="6">
    <source>
        <dbReference type="ARBA" id="ARBA00022719"/>
    </source>
</evidence>
<evidence type="ECO:0000256" key="5">
    <source>
        <dbReference type="ARBA" id="ARBA00022692"/>
    </source>
</evidence>
<keyword evidence="3 12" id="KW-0813">Transport</keyword>
<evidence type="ECO:0000313" key="15">
    <source>
        <dbReference type="Proteomes" id="UP000061135"/>
    </source>
</evidence>
<dbReference type="KEGG" id="pdq:CL55_00007550"/>
<dbReference type="FunFam" id="1.20.58.1610:FF:000004">
    <property type="entry name" value="NADH-quinone oxidoreductase subunit A"/>
    <property type="match status" value="1"/>
</dbReference>
<dbReference type="PANTHER" id="PTHR11058:SF9">
    <property type="entry name" value="NADH-UBIQUINONE OXIDOREDUCTASE CHAIN 3"/>
    <property type="match status" value="1"/>
</dbReference>
<dbReference type="GO" id="GO:0030964">
    <property type="term" value="C:NADH dehydrogenase complex"/>
    <property type="evidence" value="ECO:0007669"/>
    <property type="project" value="TreeGrafter"/>
</dbReference>
<evidence type="ECO:0000256" key="2">
    <source>
        <dbReference type="ARBA" id="ARBA00008472"/>
    </source>
</evidence>
<evidence type="ECO:0000256" key="4">
    <source>
        <dbReference type="ARBA" id="ARBA00022475"/>
    </source>
</evidence>
<evidence type="ECO:0000256" key="1">
    <source>
        <dbReference type="ARBA" id="ARBA00004141"/>
    </source>
</evidence>
<dbReference type="STRING" id="1835254.CL55_00007550"/>
<dbReference type="PANTHER" id="PTHR11058">
    <property type="entry name" value="NADH-UBIQUINONE OXIDOREDUCTASE CHAIN 3"/>
    <property type="match status" value="1"/>
</dbReference>
<comment type="subcellular location">
    <subcellularLocation>
        <location evidence="12 13">Cell membrane</location>
        <topology evidence="12 13">Multi-pass membrane protein</topology>
    </subcellularLocation>
    <subcellularLocation>
        <location evidence="1">Membrane</location>
        <topology evidence="1">Multi-pass membrane protein</topology>
    </subcellularLocation>
</comment>
<dbReference type="PATRIC" id="fig|576611.7.peg.764"/>
<evidence type="ECO:0000256" key="8">
    <source>
        <dbReference type="ARBA" id="ARBA00022989"/>
    </source>
</evidence>
<evidence type="ECO:0000256" key="13">
    <source>
        <dbReference type="RuleBase" id="RU003639"/>
    </source>
</evidence>
<sequence>MNLANYFPVLLFILVGIGVGLVPMFLGKILAPSKPDAEKLSPYECGFEAFEDARMKFDVRYYLIAILFILFDLETAFLFPWGVALRDIGWFGYASMVIFLLEFIVGFVYIWKKGALDWE</sequence>
<keyword evidence="10 12" id="KW-0830">Ubiquinone</keyword>
<feature type="transmembrane region" description="Helical" evidence="12">
    <location>
        <begin position="6"/>
        <end position="26"/>
    </location>
</feature>
<dbReference type="InterPro" id="IPR023043">
    <property type="entry name" value="NAD(P)H_OxRDtase_bac/plastid"/>
</dbReference>
<evidence type="ECO:0000313" key="14">
    <source>
        <dbReference type="EMBL" id="AKD25088.1"/>
    </source>
</evidence>
<evidence type="ECO:0000256" key="11">
    <source>
        <dbReference type="ARBA" id="ARBA00023136"/>
    </source>
</evidence>
<keyword evidence="6 12" id="KW-0874">Quinone</keyword>
<comment type="function">
    <text evidence="12">NDH-1 shuttles electrons from NADH, via FMN and iron-sulfur (Fe-S) centers, to quinones in the respiratory chain. The immediate electron acceptor for the enzyme in this species is believed to be ubiquinone. Couples the redox reaction to proton translocation (for every two electrons transferred, four hydrogen ions are translocated across the cytoplasmic membrane), and thus conserves the redox energy in a proton gradient.</text>
</comment>
<dbReference type="HOGENOM" id="CLU_119549_3_1_4"/>
<evidence type="ECO:0000256" key="12">
    <source>
        <dbReference type="HAMAP-Rule" id="MF_01394"/>
    </source>
</evidence>
<name>A0A0E3V119_9BURK</name>
<dbReference type="Proteomes" id="UP000061135">
    <property type="component" value="Chromosome"/>
</dbReference>
<keyword evidence="14" id="KW-0560">Oxidoreductase</keyword>
<feature type="transmembrane region" description="Helical" evidence="12">
    <location>
        <begin position="90"/>
        <end position="111"/>
    </location>
</feature>
<proteinExistence type="inferred from homology"/>
<comment type="similarity">
    <text evidence="2 12 13">Belongs to the complex I subunit 3 family.</text>
</comment>
<dbReference type="GO" id="GO:0008137">
    <property type="term" value="F:NADH dehydrogenase (ubiquinone) activity"/>
    <property type="evidence" value="ECO:0007669"/>
    <property type="project" value="InterPro"/>
</dbReference>
<keyword evidence="9 12" id="KW-0520">NAD</keyword>
<dbReference type="OrthoDB" id="9791970at2"/>
<dbReference type="InterPro" id="IPR038430">
    <property type="entry name" value="NDAH_ubi_oxred_su3_sf"/>
</dbReference>